<feature type="signal peptide" evidence="1">
    <location>
        <begin position="1"/>
        <end position="19"/>
    </location>
</feature>
<proteinExistence type="predicted"/>
<sequence length="274" mass="29208">MSRRLVPLLLAVLALGLSACGSGSGSDEPDRPSPQEQVRAVALEMLETADPQVGCRLMTRRYVAETYGTMARCLAADEDDALSGARVEQVVVRAERATAQVEVPPGDGLARIAGTIELAREGGAWRVDRSDTDFLRSLLVAGAGKPGDRGLSTSAPVRACMQKQFAALSDEAVRRFAKLASSRDRSLQRATLRLVERCPAAVADYLAAELVRALRSEGRSPAFLRCMRRELRTYLTVTGLGPRALRGNADDAVTAAVGGVALGAQSTCARAERR</sequence>
<evidence type="ECO:0000313" key="2">
    <source>
        <dbReference type="EMBL" id="MDW5596268.1"/>
    </source>
</evidence>
<name>A0ABU4HSG5_9ACTN</name>
<dbReference type="PROSITE" id="PS51257">
    <property type="entry name" value="PROKAR_LIPOPROTEIN"/>
    <property type="match status" value="1"/>
</dbReference>
<dbReference type="Proteomes" id="UP001284601">
    <property type="component" value="Unassembled WGS sequence"/>
</dbReference>
<keyword evidence="3" id="KW-1185">Reference proteome</keyword>
<accession>A0ABU4HSG5</accession>
<evidence type="ECO:0000256" key="1">
    <source>
        <dbReference type="SAM" id="SignalP"/>
    </source>
</evidence>
<feature type="chain" id="PRO_5045253757" description="Lipoprotein" evidence="1">
    <location>
        <begin position="20"/>
        <end position="274"/>
    </location>
</feature>
<evidence type="ECO:0008006" key="4">
    <source>
        <dbReference type="Google" id="ProtNLM"/>
    </source>
</evidence>
<dbReference type="RefSeq" id="WP_318598650.1">
    <property type="nucleotide sequence ID" value="NZ_JAWSTH010000051.1"/>
</dbReference>
<comment type="caution">
    <text evidence="2">The sequence shown here is derived from an EMBL/GenBank/DDBJ whole genome shotgun (WGS) entry which is preliminary data.</text>
</comment>
<gene>
    <name evidence="2" type="ORF">R7226_18105</name>
</gene>
<protein>
    <recommendedName>
        <fullName evidence="4">Lipoprotein</fullName>
    </recommendedName>
</protein>
<dbReference type="EMBL" id="JAWSTH010000051">
    <property type="protein sequence ID" value="MDW5596268.1"/>
    <property type="molecule type" value="Genomic_DNA"/>
</dbReference>
<evidence type="ECO:0000313" key="3">
    <source>
        <dbReference type="Proteomes" id="UP001284601"/>
    </source>
</evidence>
<organism evidence="2 3">
    <name type="scientific">Conexibacter stalactiti</name>
    <dbReference type="NCBI Taxonomy" id="1940611"/>
    <lineage>
        <taxon>Bacteria</taxon>
        <taxon>Bacillati</taxon>
        <taxon>Actinomycetota</taxon>
        <taxon>Thermoleophilia</taxon>
        <taxon>Solirubrobacterales</taxon>
        <taxon>Conexibacteraceae</taxon>
        <taxon>Conexibacter</taxon>
    </lineage>
</organism>
<reference evidence="3" key="1">
    <citation type="submission" date="2023-07" db="EMBL/GenBank/DDBJ databases">
        <title>Conexibacter stalactiti sp. nov., isolated from stalactites in a lava cave and emended description of the genus Conexibacter.</title>
        <authorList>
            <person name="Lee S.D."/>
        </authorList>
    </citation>
    <scope>NUCLEOTIDE SEQUENCE [LARGE SCALE GENOMIC DNA]</scope>
    <source>
        <strain evidence="3">KCTC 39840</strain>
    </source>
</reference>
<reference evidence="2 3" key="2">
    <citation type="submission" date="2023-10" db="EMBL/GenBank/DDBJ databases">
        <authorList>
            <person name="Han X.F."/>
        </authorList>
    </citation>
    <scope>NUCLEOTIDE SEQUENCE [LARGE SCALE GENOMIC DNA]</scope>
    <source>
        <strain evidence="2 3">KCTC 39840</strain>
    </source>
</reference>
<keyword evidence="1" id="KW-0732">Signal</keyword>